<accession>A0ABS8WKR1</accession>
<feature type="compositionally biased region" description="Polar residues" evidence="1">
    <location>
        <begin position="9"/>
        <end position="22"/>
    </location>
</feature>
<comment type="caution">
    <text evidence="2">The sequence shown here is derived from an EMBL/GenBank/DDBJ whole genome shotgun (WGS) entry which is preliminary data.</text>
</comment>
<organism evidence="2 3">
    <name type="scientific">Datura stramonium</name>
    <name type="common">Jimsonweed</name>
    <name type="synonym">Common thornapple</name>
    <dbReference type="NCBI Taxonomy" id="4076"/>
    <lineage>
        <taxon>Eukaryota</taxon>
        <taxon>Viridiplantae</taxon>
        <taxon>Streptophyta</taxon>
        <taxon>Embryophyta</taxon>
        <taxon>Tracheophyta</taxon>
        <taxon>Spermatophyta</taxon>
        <taxon>Magnoliopsida</taxon>
        <taxon>eudicotyledons</taxon>
        <taxon>Gunneridae</taxon>
        <taxon>Pentapetalae</taxon>
        <taxon>asterids</taxon>
        <taxon>lamiids</taxon>
        <taxon>Solanales</taxon>
        <taxon>Solanaceae</taxon>
        <taxon>Solanoideae</taxon>
        <taxon>Datureae</taxon>
        <taxon>Datura</taxon>
    </lineage>
</organism>
<protein>
    <submittedName>
        <fullName evidence="2">Uncharacterized protein</fullName>
    </submittedName>
</protein>
<feature type="non-terminal residue" evidence="2">
    <location>
        <position position="1"/>
    </location>
</feature>
<dbReference type="Proteomes" id="UP000823775">
    <property type="component" value="Unassembled WGS sequence"/>
</dbReference>
<evidence type="ECO:0000313" key="3">
    <source>
        <dbReference type="Proteomes" id="UP000823775"/>
    </source>
</evidence>
<gene>
    <name evidence="2" type="ORF">HAX54_045549</name>
</gene>
<evidence type="ECO:0000313" key="2">
    <source>
        <dbReference type="EMBL" id="MCE3049699.1"/>
    </source>
</evidence>
<name>A0ABS8WKR1_DATST</name>
<proteinExistence type="predicted"/>
<feature type="region of interest" description="Disordered" evidence="1">
    <location>
        <begin position="1"/>
        <end position="69"/>
    </location>
</feature>
<dbReference type="EMBL" id="JACEIK010007073">
    <property type="protein sequence ID" value="MCE3049699.1"/>
    <property type="molecule type" value="Genomic_DNA"/>
</dbReference>
<reference evidence="2 3" key="1">
    <citation type="journal article" date="2021" name="BMC Genomics">
        <title>Datura genome reveals duplications of psychoactive alkaloid biosynthetic genes and high mutation rate following tissue culture.</title>
        <authorList>
            <person name="Rajewski A."/>
            <person name="Carter-House D."/>
            <person name="Stajich J."/>
            <person name="Litt A."/>
        </authorList>
    </citation>
    <scope>NUCLEOTIDE SEQUENCE [LARGE SCALE GENOMIC DNA]</scope>
    <source>
        <strain evidence="2">AR-01</strain>
    </source>
</reference>
<keyword evidence="3" id="KW-1185">Reference proteome</keyword>
<sequence length="69" mass="7038">LLAGGRSTVRAQCSGVGSNSTKSARERGYSSSGETKSSLLLTEPSVSGPSSTCYEAPVFGGSPLLDLER</sequence>
<feature type="compositionally biased region" description="Polar residues" evidence="1">
    <location>
        <begin position="29"/>
        <end position="53"/>
    </location>
</feature>
<evidence type="ECO:0000256" key="1">
    <source>
        <dbReference type="SAM" id="MobiDB-lite"/>
    </source>
</evidence>